<dbReference type="Ensembl" id="ENSEEET00000064752.1">
    <property type="protein sequence ID" value="ENSEEEP00000064546.1"/>
    <property type="gene ID" value="ENSEEEG00000027793.1"/>
</dbReference>
<keyword evidence="3" id="KW-1185">Reference proteome</keyword>
<feature type="region of interest" description="Disordered" evidence="1">
    <location>
        <begin position="64"/>
        <end position="86"/>
    </location>
</feature>
<dbReference type="Proteomes" id="UP000314983">
    <property type="component" value="Chromosome 14"/>
</dbReference>
<evidence type="ECO:0000313" key="3">
    <source>
        <dbReference type="Proteomes" id="UP000314983"/>
    </source>
</evidence>
<evidence type="ECO:0000256" key="1">
    <source>
        <dbReference type="SAM" id="MobiDB-lite"/>
    </source>
</evidence>
<organism evidence="2 3">
    <name type="scientific">Electrophorus electricus</name>
    <name type="common">Electric eel</name>
    <name type="synonym">Gymnotus electricus</name>
    <dbReference type="NCBI Taxonomy" id="8005"/>
    <lineage>
        <taxon>Eukaryota</taxon>
        <taxon>Metazoa</taxon>
        <taxon>Chordata</taxon>
        <taxon>Craniata</taxon>
        <taxon>Vertebrata</taxon>
        <taxon>Euteleostomi</taxon>
        <taxon>Actinopterygii</taxon>
        <taxon>Neopterygii</taxon>
        <taxon>Teleostei</taxon>
        <taxon>Ostariophysi</taxon>
        <taxon>Gymnotiformes</taxon>
        <taxon>Gymnotoidei</taxon>
        <taxon>Gymnotidae</taxon>
        <taxon>Electrophorus</taxon>
    </lineage>
</organism>
<name>A0AAY5F638_ELEEL</name>
<protein>
    <submittedName>
        <fullName evidence="2">Uncharacterized protein</fullName>
    </submittedName>
</protein>
<dbReference type="AlphaFoldDB" id="A0AAY5F638"/>
<sequence>MLIHVKGFLNQEQTLPLPENPAQILCLCGSPFLSPSLPPHFQSTMTRPPTRLIRDIWLEGHRFEKDLHDKNGSENKTKNEEQGRKN</sequence>
<accession>A0AAY5F638</accession>
<reference evidence="2" key="2">
    <citation type="submission" date="2025-08" db="UniProtKB">
        <authorList>
            <consortium name="Ensembl"/>
        </authorList>
    </citation>
    <scope>IDENTIFICATION</scope>
</reference>
<reference evidence="2" key="3">
    <citation type="submission" date="2025-09" db="UniProtKB">
        <authorList>
            <consortium name="Ensembl"/>
        </authorList>
    </citation>
    <scope>IDENTIFICATION</scope>
</reference>
<evidence type="ECO:0000313" key="2">
    <source>
        <dbReference type="Ensembl" id="ENSEEEP00000064546.1"/>
    </source>
</evidence>
<proteinExistence type="predicted"/>
<reference evidence="2 3" key="1">
    <citation type="submission" date="2020-05" db="EMBL/GenBank/DDBJ databases">
        <title>Electrophorus electricus (electric eel) genome, fEleEle1, primary haplotype.</title>
        <authorList>
            <person name="Myers G."/>
            <person name="Meyer A."/>
            <person name="Fedrigo O."/>
            <person name="Formenti G."/>
            <person name="Rhie A."/>
            <person name="Tracey A."/>
            <person name="Sims Y."/>
            <person name="Jarvis E.D."/>
        </authorList>
    </citation>
    <scope>NUCLEOTIDE SEQUENCE [LARGE SCALE GENOMIC DNA]</scope>
</reference>